<feature type="compositionally biased region" description="Polar residues" evidence="5">
    <location>
        <begin position="27"/>
        <end position="40"/>
    </location>
</feature>
<keyword evidence="3" id="KW-0813">Transport</keyword>
<organism evidence="8 9">
    <name type="scientific">Tessaracoccus palaemonis</name>
    <dbReference type="NCBI Taxonomy" id="2829499"/>
    <lineage>
        <taxon>Bacteria</taxon>
        <taxon>Bacillati</taxon>
        <taxon>Actinomycetota</taxon>
        <taxon>Actinomycetes</taxon>
        <taxon>Propionibacteriales</taxon>
        <taxon>Propionibacteriaceae</taxon>
        <taxon>Tessaracoccus</taxon>
    </lineage>
</organism>
<dbReference type="EMBL" id="CP079216">
    <property type="protein sequence ID" value="QXT63198.1"/>
    <property type="molecule type" value="Genomic_DNA"/>
</dbReference>
<feature type="chain" id="PRO_5045502380" evidence="6">
    <location>
        <begin position="23"/>
        <end position="553"/>
    </location>
</feature>
<evidence type="ECO:0000256" key="5">
    <source>
        <dbReference type="SAM" id="MobiDB-lite"/>
    </source>
</evidence>
<sequence>MAPIGRRLASLLLTTLTVASLAACSNQTSEPAATSSTSGEAKTGGTLTYLEPQTWGSLYPPSGGFYPNGGLLNNLTDRLLYQNPDTLELEPWIATELPEVNDDATEYTFTLRDDVTFSDGTPLTAETVVKNIDLFGKGDTDRALPVSEAINNYEGGEVVDEHTVAFHFSAPSPGFAQAVSTINSGLVSDATLDLDSDGFGPGNAENFVASGPFVVEKEEIGTKISLKAREDYDWAPPSLQHQGRAYLDGIDYVVAGENSVRVGSLTAGQADIARQIEAPDEAVVTAAGLSIVSDPTNGVTNSLSIRFPSEKLSDIRVRQAIIAGIDREAIIEALFSDSYPLATSSLAKGAKGYRDQSANYVYDQAKANSLLDEAGWVAGSDGIRAKDGVKLSLAFNIALPQPRSADVLTIIQEQLREIGIEVTIISGDQAAQTAASADIDQVQIYHSMVARADYDVIKSQYYSANRNTLQNLSSATGEVTDPKLDELLLAVASSPEEADRAAASAAVQDYLSEQAYVLPLFEEPQVYGLATHVKGFSTESVARPSFYSTWLDR</sequence>
<evidence type="ECO:0000256" key="1">
    <source>
        <dbReference type="ARBA" id="ARBA00004196"/>
    </source>
</evidence>
<reference evidence="8 9" key="1">
    <citation type="submission" date="2021-07" db="EMBL/GenBank/DDBJ databases">
        <title>complete genome sequencing of Tessaracoccus sp.J1M15.</title>
        <authorList>
            <person name="Bae J.-W."/>
            <person name="Kim D.-y."/>
        </authorList>
    </citation>
    <scope>NUCLEOTIDE SEQUENCE [LARGE SCALE GENOMIC DNA]</scope>
    <source>
        <strain evidence="8 9">J1M15</strain>
    </source>
</reference>
<comment type="subcellular location">
    <subcellularLocation>
        <location evidence="1">Cell envelope</location>
    </subcellularLocation>
</comment>
<dbReference type="Pfam" id="PF00496">
    <property type="entry name" value="SBP_bac_5"/>
    <property type="match status" value="1"/>
</dbReference>
<dbReference type="InterPro" id="IPR030678">
    <property type="entry name" value="Peptide/Ni-bd"/>
</dbReference>
<evidence type="ECO:0000256" key="2">
    <source>
        <dbReference type="ARBA" id="ARBA00005695"/>
    </source>
</evidence>
<accession>A0ABX8SM13</accession>
<proteinExistence type="inferred from homology"/>
<dbReference type="PANTHER" id="PTHR30290:SF10">
    <property type="entry name" value="PERIPLASMIC OLIGOPEPTIDE-BINDING PROTEIN-RELATED"/>
    <property type="match status" value="1"/>
</dbReference>
<dbReference type="CDD" id="cd08492">
    <property type="entry name" value="PBP2_NikA_DppA_OppA_like_15"/>
    <property type="match status" value="1"/>
</dbReference>
<keyword evidence="9" id="KW-1185">Reference proteome</keyword>
<dbReference type="RefSeq" id="WP_219082867.1">
    <property type="nucleotide sequence ID" value="NZ_CP079216.1"/>
</dbReference>
<name>A0ABX8SM13_9ACTN</name>
<evidence type="ECO:0000313" key="9">
    <source>
        <dbReference type="Proteomes" id="UP000824504"/>
    </source>
</evidence>
<dbReference type="NCBIfam" id="TIGR04028">
    <property type="entry name" value="SBP_KPN_01854"/>
    <property type="match status" value="1"/>
</dbReference>
<evidence type="ECO:0000256" key="3">
    <source>
        <dbReference type="ARBA" id="ARBA00022448"/>
    </source>
</evidence>
<evidence type="ECO:0000256" key="6">
    <source>
        <dbReference type="SAM" id="SignalP"/>
    </source>
</evidence>
<feature type="signal peptide" evidence="6">
    <location>
        <begin position="1"/>
        <end position="22"/>
    </location>
</feature>
<comment type="similarity">
    <text evidence="2">Belongs to the bacterial solute-binding protein 5 family.</text>
</comment>
<feature type="domain" description="Solute-binding protein family 5" evidence="7">
    <location>
        <begin position="88"/>
        <end position="445"/>
    </location>
</feature>
<dbReference type="PANTHER" id="PTHR30290">
    <property type="entry name" value="PERIPLASMIC BINDING COMPONENT OF ABC TRANSPORTER"/>
    <property type="match status" value="1"/>
</dbReference>
<dbReference type="Proteomes" id="UP000824504">
    <property type="component" value="Chromosome"/>
</dbReference>
<dbReference type="InterPro" id="IPR039424">
    <property type="entry name" value="SBP_5"/>
</dbReference>
<evidence type="ECO:0000313" key="8">
    <source>
        <dbReference type="EMBL" id="QXT63198.1"/>
    </source>
</evidence>
<dbReference type="PIRSF" id="PIRSF002741">
    <property type="entry name" value="MppA"/>
    <property type="match status" value="1"/>
</dbReference>
<gene>
    <name evidence="8" type="ORF">KDB89_01560</name>
</gene>
<keyword evidence="4 6" id="KW-0732">Signal</keyword>
<protein>
    <submittedName>
        <fullName evidence="8">TIGR04028 family ABC transporter substrate-binding protein</fullName>
    </submittedName>
</protein>
<dbReference type="PROSITE" id="PS51257">
    <property type="entry name" value="PROKAR_LIPOPROTEIN"/>
    <property type="match status" value="1"/>
</dbReference>
<evidence type="ECO:0000259" key="7">
    <source>
        <dbReference type="Pfam" id="PF00496"/>
    </source>
</evidence>
<feature type="region of interest" description="Disordered" evidence="5">
    <location>
        <begin position="27"/>
        <end position="46"/>
    </location>
</feature>
<dbReference type="InterPro" id="IPR023920">
    <property type="entry name" value="ABC_transptr_sub-bd_KPN01854"/>
</dbReference>
<dbReference type="InterPro" id="IPR000914">
    <property type="entry name" value="SBP_5_dom"/>
</dbReference>
<evidence type="ECO:0000256" key="4">
    <source>
        <dbReference type="ARBA" id="ARBA00022729"/>
    </source>
</evidence>